<name>W8VXC1_9FLAO</name>
<protein>
    <recommendedName>
        <fullName evidence="3">DUF4890 domain-containing protein</fullName>
    </recommendedName>
</protein>
<evidence type="ECO:0008006" key="3">
    <source>
        <dbReference type="Google" id="ProtNLM"/>
    </source>
</evidence>
<dbReference type="EMBL" id="AP014548">
    <property type="protein sequence ID" value="BAO55667.1"/>
    <property type="molecule type" value="Genomic_DNA"/>
</dbReference>
<proteinExistence type="predicted"/>
<sequence>MKNILLPLVFMFAIISVQAQKRGTDRQNDRRDIAANIAPEQLASMQAQKMTLALDLTDKQQKEIEAVLATSIAERKANKMTKEEFKALPTDQKMAMKQKSMDQKIATKRAFKKIMNEEQYSQFEKMAARQKNYRGKRMQRAKRG</sequence>
<dbReference type="OrthoDB" id="956918at2"/>
<dbReference type="AlphaFoldDB" id="W8VXC1"/>
<organism evidence="1 2">
    <name type="scientific">Nonlabens marinus S1-08</name>
    <dbReference type="NCBI Taxonomy" id="1454201"/>
    <lineage>
        <taxon>Bacteria</taxon>
        <taxon>Pseudomonadati</taxon>
        <taxon>Bacteroidota</taxon>
        <taxon>Flavobacteriia</taxon>
        <taxon>Flavobacteriales</taxon>
        <taxon>Flavobacteriaceae</taxon>
        <taxon>Nonlabens</taxon>
    </lineage>
</organism>
<gene>
    <name evidence="1" type="ORF">NMS_1658</name>
</gene>
<evidence type="ECO:0000313" key="1">
    <source>
        <dbReference type="EMBL" id="BAO55667.1"/>
    </source>
</evidence>
<dbReference type="HOGENOM" id="CLU_123788_2_0_10"/>
<keyword evidence="2" id="KW-1185">Reference proteome</keyword>
<dbReference type="STRING" id="1454201.NMS_1658"/>
<reference evidence="1 2" key="1">
    <citation type="journal article" date="2014" name="Proc. Natl. Acad. Sci. U.S.A.">
        <title>Functional characterization of flavobacteria rhodopsins reveals a unique class of light-driven chloride pump in bacteria.</title>
        <authorList>
            <person name="Yoshizawa S."/>
            <person name="Kumagai Y."/>
            <person name="Kim H."/>
            <person name="Ogura Y."/>
            <person name="Hayashi T."/>
            <person name="Iwasaki W."/>
            <person name="DeLong E.F."/>
            <person name="Kogure K."/>
        </authorList>
    </citation>
    <scope>NUCLEOTIDE SEQUENCE [LARGE SCALE GENOMIC DNA]</scope>
    <source>
        <strain evidence="1 2">S1-08</strain>
    </source>
</reference>
<dbReference type="Proteomes" id="UP000031760">
    <property type="component" value="Chromosome"/>
</dbReference>
<evidence type="ECO:0000313" key="2">
    <source>
        <dbReference type="Proteomes" id="UP000031760"/>
    </source>
</evidence>
<dbReference type="RefSeq" id="WP_041496228.1">
    <property type="nucleotide sequence ID" value="NZ_AP014548.1"/>
</dbReference>
<accession>W8VXC1</accession>
<dbReference type="KEGG" id="nmf:NMS_1658"/>